<evidence type="ECO:0000313" key="2">
    <source>
        <dbReference type="Proteomes" id="UP001172680"/>
    </source>
</evidence>
<sequence>MTHPPPTHAKGAKPATRDEPIDLDTLRLKLMHAVPEHCPQAIYTSVPRRAHEDVERTRWFSASELRPSGRRASRTRSMDARSGGGAREVALALPVRTKMGDIGGAAGSGLRTGGGDKDGGRGWKRRRFVVPDSEDEEDAGEEVEKAREKAREKETRETEAREKSRVVRGTDGRRRYVVMSWKDWSFQEVEDEKAALTLIKRYNSGIDAGNGVLLYVNDAPDRVLHHAFQDDQSSLNSIAHLEEEFQLPHTYNYLRLAEESKQRFRRELEILDNAPEGSPLYYVIWLAVERLRTAERSLDGA</sequence>
<dbReference type="Proteomes" id="UP001172680">
    <property type="component" value="Unassembled WGS sequence"/>
</dbReference>
<protein>
    <submittedName>
        <fullName evidence="1">Uncharacterized protein</fullName>
    </submittedName>
</protein>
<proteinExistence type="predicted"/>
<name>A0ACC2YPL2_9PEZI</name>
<evidence type="ECO:0000313" key="1">
    <source>
        <dbReference type="EMBL" id="KAJ9637223.1"/>
    </source>
</evidence>
<organism evidence="1 2">
    <name type="scientific">Coniosporium tulheliwenetii</name>
    <dbReference type="NCBI Taxonomy" id="3383036"/>
    <lineage>
        <taxon>Eukaryota</taxon>
        <taxon>Fungi</taxon>
        <taxon>Dikarya</taxon>
        <taxon>Ascomycota</taxon>
        <taxon>Pezizomycotina</taxon>
        <taxon>Dothideomycetes</taxon>
        <taxon>Dothideomycetes incertae sedis</taxon>
        <taxon>Coniosporium</taxon>
    </lineage>
</organism>
<reference evidence="1" key="1">
    <citation type="submission" date="2022-10" db="EMBL/GenBank/DDBJ databases">
        <title>Culturing micro-colonial fungi from biological soil crusts in the Mojave desert and describing Neophaeococcomyces mojavensis, and introducing the new genera and species Taxawa tesnikishii.</title>
        <authorList>
            <person name="Kurbessoian T."/>
            <person name="Stajich J.E."/>
        </authorList>
    </citation>
    <scope>NUCLEOTIDE SEQUENCE</scope>
    <source>
        <strain evidence="1">JES_115</strain>
    </source>
</reference>
<comment type="caution">
    <text evidence="1">The sequence shown here is derived from an EMBL/GenBank/DDBJ whole genome shotgun (WGS) entry which is preliminary data.</text>
</comment>
<keyword evidence="2" id="KW-1185">Reference proteome</keyword>
<accession>A0ACC2YPL2</accession>
<gene>
    <name evidence="1" type="ORF">H2199_007509</name>
</gene>
<dbReference type="EMBL" id="JAPDRP010000023">
    <property type="protein sequence ID" value="KAJ9637223.1"/>
    <property type="molecule type" value="Genomic_DNA"/>
</dbReference>